<name>A0A6S6TG16_9BACT</name>
<dbReference type="EMBL" id="CACVAP010000089">
    <property type="protein sequence ID" value="CAA6818275.1"/>
    <property type="molecule type" value="Genomic_DNA"/>
</dbReference>
<accession>A0A6S6TG16</accession>
<evidence type="ECO:0000313" key="1">
    <source>
        <dbReference type="EMBL" id="CAA6818275.1"/>
    </source>
</evidence>
<reference evidence="1" key="1">
    <citation type="submission" date="2020-01" db="EMBL/GenBank/DDBJ databases">
        <authorList>
            <person name="Meier V. D."/>
            <person name="Meier V D."/>
        </authorList>
    </citation>
    <scope>NUCLEOTIDE SEQUENCE</scope>
    <source>
        <strain evidence="1">HLG_WM_MAG_06</strain>
    </source>
</reference>
<sequence>MEDLDLYLELSQKNDKELVYYENKNIEGISLNKDIRSGSVEAEIITVDDISKGSYSFFAHNLSGDVFDKNVVCKIIINNELYKEIRPSRNRGNYWKLFDIDMIKKNFDLINEVSMITGEEMKEVISL</sequence>
<gene>
    <name evidence="1" type="ORF">HELGO_WM23067</name>
</gene>
<organism evidence="1">
    <name type="scientific">uncultured Sulfurovum sp</name>
    <dbReference type="NCBI Taxonomy" id="269237"/>
    <lineage>
        <taxon>Bacteria</taxon>
        <taxon>Pseudomonadati</taxon>
        <taxon>Campylobacterota</taxon>
        <taxon>Epsilonproteobacteria</taxon>
        <taxon>Campylobacterales</taxon>
        <taxon>Sulfurovaceae</taxon>
        <taxon>Sulfurovum</taxon>
        <taxon>environmental samples</taxon>
    </lineage>
</organism>
<proteinExistence type="predicted"/>
<protein>
    <submittedName>
        <fullName evidence="1">Uncharacterized protein</fullName>
    </submittedName>
</protein>
<dbReference type="AlphaFoldDB" id="A0A6S6TG16"/>